<dbReference type="PANTHER" id="PTHR46706:SF12">
    <property type="entry name" value="PROTEIN QUA-1-RELATED"/>
    <property type="match status" value="1"/>
</dbReference>
<evidence type="ECO:0000259" key="4">
    <source>
        <dbReference type="SMART" id="SM00306"/>
    </source>
</evidence>
<dbReference type="PROSITE" id="PS50817">
    <property type="entry name" value="INTEIN_N_TER"/>
    <property type="match status" value="1"/>
</dbReference>
<dbReference type="GO" id="GO:0016540">
    <property type="term" value="P:protein autoprocessing"/>
    <property type="evidence" value="ECO:0007669"/>
    <property type="project" value="InterPro"/>
</dbReference>
<reference evidence="7" key="1">
    <citation type="submission" date="2016-06" db="UniProtKB">
        <authorList>
            <consortium name="WormBaseParasite"/>
        </authorList>
    </citation>
    <scope>IDENTIFICATION</scope>
</reference>
<organism evidence="7">
    <name type="scientific">Soboliphyme baturini</name>
    <dbReference type="NCBI Taxonomy" id="241478"/>
    <lineage>
        <taxon>Eukaryota</taxon>
        <taxon>Metazoa</taxon>
        <taxon>Ecdysozoa</taxon>
        <taxon>Nematoda</taxon>
        <taxon>Enoplea</taxon>
        <taxon>Dorylaimia</taxon>
        <taxon>Dioctophymatida</taxon>
        <taxon>Dioctophymatoidea</taxon>
        <taxon>Soboliphymatidae</taxon>
        <taxon>Soboliphyme</taxon>
    </lineage>
</organism>
<dbReference type="WBParaSite" id="SBAD_0000651801-mRNA-1">
    <property type="protein sequence ID" value="SBAD_0000651801-mRNA-1"/>
    <property type="gene ID" value="SBAD_0000651801"/>
</dbReference>
<dbReference type="NCBIfam" id="TIGR01445">
    <property type="entry name" value="intein_Nterm"/>
    <property type="match status" value="1"/>
</dbReference>
<comment type="subcellular location">
    <subcellularLocation>
        <location evidence="1">Secreted</location>
        <location evidence="1">Extracellular space</location>
    </subcellularLocation>
</comment>
<dbReference type="OrthoDB" id="5212at2759"/>
<accession>A0A183IRM8</accession>
<evidence type="ECO:0000256" key="1">
    <source>
        <dbReference type="ARBA" id="ARBA00004239"/>
    </source>
</evidence>
<dbReference type="InterPro" id="IPR036844">
    <property type="entry name" value="Hint_dom_sf"/>
</dbReference>
<protein>
    <submittedName>
        <fullName evidence="7">HintN domain-containing protein</fullName>
    </submittedName>
</protein>
<evidence type="ECO:0000256" key="2">
    <source>
        <dbReference type="ARBA" id="ARBA00022473"/>
    </source>
</evidence>
<dbReference type="InterPro" id="IPR052140">
    <property type="entry name" value="Dev_Signal_Hedgehog-like"/>
</dbReference>
<dbReference type="GO" id="GO:0048731">
    <property type="term" value="P:system development"/>
    <property type="evidence" value="ECO:0007669"/>
    <property type="project" value="UniProtKB-ARBA"/>
</dbReference>
<dbReference type="InterPro" id="IPR001657">
    <property type="entry name" value="Hedgehog"/>
</dbReference>
<dbReference type="InterPro" id="IPR003587">
    <property type="entry name" value="Hint_dom_N"/>
</dbReference>
<keyword evidence="3" id="KW-0732">Signal</keyword>
<sequence length="267" mass="29948">MQQFTGTTLSSNGFQVLPETENYIARFSEKAVTVNPIELQTEVGCFPREAMIATADGFKRMDELRIGDTVADVDATGRVTQTKVYAWLRLDRVQHEFVHIRTESGRSLRLTPNHLIFRQLRGSTATSHGCMGASATEHEAVLASELNVGDTVFSATAEPFSSYECDNVTSVKNVQAFGAYAPATMSGTLLVDGVHVSCYTSYWLKDTIGHYFIHRVIMAPLRALAHALSFADRLLDDDHNTMQERFLKPDERALWFVDMWKVFRSKV</sequence>
<dbReference type="SMART" id="SM00306">
    <property type="entry name" value="HintN"/>
    <property type="match status" value="1"/>
</dbReference>
<dbReference type="InterPro" id="IPR001767">
    <property type="entry name" value="Hedgehog_Hint"/>
</dbReference>
<dbReference type="EMBL" id="UZAM01009618">
    <property type="protein sequence ID" value="VDP09656.1"/>
    <property type="molecule type" value="Genomic_DNA"/>
</dbReference>
<proteinExistence type="predicted"/>
<feature type="domain" description="Hint" evidence="4">
    <location>
        <begin position="43"/>
        <end position="156"/>
    </location>
</feature>
<reference evidence="5 6" key="2">
    <citation type="submission" date="2018-11" db="EMBL/GenBank/DDBJ databases">
        <authorList>
            <consortium name="Pathogen Informatics"/>
        </authorList>
    </citation>
    <scope>NUCLEOTIDE SEQUENCE [LARGE SCALE GENOMIC DNA]</scope>
</reference>
<dbReference type="Gene3D" id="2.170.16.10">
    <property type="entry name" value="Hedgehog/Intein (Hint) domain"/>
    <property type="match status" value="1"/>
</dbReference>
<dbReference type="GO" id="GO:0005576">
    <property type="term" value="C:extracellular region"/>
    <property type="evidence" value="ECO:0007669"/>
    <property type="project" value="UniProtKB-SubCell"/>
</dbReference>
<dbReference type="CDD" id="cd00081">
    <property type="entry name" value="Hint"/>
    <property type="match status" value="1"/>
</dbReference>
<evidence type="ECO:0000313" key="6">
    <source>
        <dbReference type="Proteomes" id="UP000270296"/>
    </source>
</evidence>
<evidence type="ECO:0000313" key="5">
    <source>
        <dbReference type="EMBL" id="VDP09656.1"/>
    </source>
</evidence>
<dbReference type="AlphaFoldDB" id="A0A183IRM8"/>
<keyword evidence="6" id="KW-1185">Reference proteome</keyword>
<dbReference type="PRINTS" id="PR00632">
    <property type="entry name" value="SONICHHOG"/>
</dbReference>
<dbReference type="GO" id="GO:0007267">
    <property type="term" value="P:cell-cell signaling"/>
    <property type="evidence" value="ECO:0007669"/>
    <property type="project" value="InterPro"/>
</dbReference>
<dbReference type="PANTHER" id="PTHR46706">
    <property type="entry name" value="PROTEIN QUA-1-RELATED"/>
    <property type="match status" value="1"/>
</dbReference>
<dbReference type="SUPFAM" id="SSF51294">
    <property type="entry name" value="Hedgehog/intein (Hint) domain"/>
    <property type="match status" value="1"/>
</dbReference>
<dbReference type="InterPro" id="IPR006141">
    <property type="entry name" value="Intein_N"/>
</dbReference>
<dbReference type="Proteomes" id="UP000270296">
    <property type="component" value="Unassembled WGS sequence"/>
</dbReference>
<dbReference type="GO" id="GO:0016539">
    <property type="term" value="P:intein-mediated protein splicing"/>
    <property type="evidence" value="ECO:0007669"/>
    <property type="project" value="InterPro"/>
</dbReference>
<keyword evidence="2" id="KW-0217">Developmental protein</keyword>
<gene>
    <name evidence="5" type="ORF">SBAD_LOCUS6275</name>
</gene>
<evidence type="ECO:0000256" key="3">
    <source>
        <dbReference type="ARBA" id="ARBA00022729"/>
    </source>
</evidence>
<evidence type="ECO:0000313" key="7">
    <source>
        <dbReference type="WBParaSite" id="SBAD_0000651801-mRNA-1"/>
    </source>
</evidence>
<dbReference type="Pfam" id="PF01079">
    <property type="entry name" value="Hint"/>
    <property type="match status" value="1"/>
</dbReference>
<name>A0A183IRM8_9BILA</name>